<dbReference type="PANTHER" id="PTHR34071">
    <property type="entry name" value="5-NITROIMIDAZOLE ANTIBIOTICS RESISTANCE PROTEIN, NIMA-FAMILY-RELATED PROTEIN-RELATED"/>
    <property type="match status" value="1"/>
</dbReference>
<dbReference type="EMBL" id="AZFZ01000017">
    <property type="protein sequence ID" value="KRM44225.1"/>
    <property type="molecule type" value="Genomic_DNA"/>
</dbReference>
<organism evidence="1 2">
    <name type="scientific">Lentilactobacillus parafarraginis DSM 18390 = JCM 14109</name>
    <dbReference type="NCBI Taxonomy" id="1423786"/>
    <lineage>
        <taxon>Bacteria</taxon>
        <taxon>Bacillati</taxon>
        <taxon>Bacillota</taxon>
        <taxon>Bacilli</taxon>
        <taxon>Lactobacillales</taxon>
        <taxon>Lactobacillaceae</taxon>
        <taxon>Lentilactobacillus</taxon>
    </lineage>
</organism>
<dbReference type="InterPro" id="IPR024747">
    <property type="entry name" value="Pyridox_Oxase-rel"/>
</dbReference>
<reference evidence="1 2" key="1">
    <citation type="journal article" date="2015" name="Genome Announc.">
        <title>Expanding the biotechnology potential of lactobacilli through comparative genomics of 213 strains and associated genera.</title>
        <authorList>
            <person name="Sun Z."/>
            <person name="Harris H.M."/>
            <person name="McCann A."/>
            <person name="Guo C."/>
            <person name="Argimon S."/>
            <person name="Zhang W."/>
            <person name="Yang X."/>
            <person name="Jeffery I.B."/>
            <person name="Cooney J.C."/>
            <person name="Kagawa T.F."/>
            <person name="Liu W."/>
            <person name="Song Y."/>
            <person name="Salvetti E."/>
            <person name="Wrobel A."/>
            <person name="Rasinkangas P."/>
            <person name="Parkhill J."/>
            <person name="Rea M.C."/>
            <person name="O'Sullivan O."/>
            <person name="Ritari J."/>
            <person name="Douillard F.P."/>
            <person name="Paul Ross R."/>
            <person name="Yang R."/>
            <person name="Briner A.E."/>
            <person name="Felis G.E."/>
            <person name="de Vos W.M."/>
            <person name="Barrangou R."/>
            <person name="Klaenhammer T.R."/>
            <person name="Caufield P.W."/>
            <person name="Cui Y."/>
            <person name="Zhang H."/>
            <person name="O'Toole P.W."/>
        </authorList>
    </citation>
    <scope>NUCLEOTIDE SEQUENCE [LARGE SCALE GENOMIC DNA]</scope>
    <source>
        <strain evidence="1 2">DSM 18390</strain>
    </source>
</reference>
<name>A0A0R1YPT9_9LACO</name>
<dbReference type="PATRIC" id="fig|1423786.4.peg.748"/>
<evidence type="ECO:0000313" key="1">
    <source>
        <dbReference type="EMBL" id="KRM44225.1"/>
    </source>
</evidence>
<dbReference type="RefSeq" id="WP_056980196.1">
    <property type="nucleotide sequence ID" value="NZ_AZFZ01000017.1"/>
</dbReference>
<evidence type="ECO:0008006" key="3">
    <source>
        <dbReference type="Google" id="ProtNLM"/>
    </source>
</evidence>
<proteinExistence type="predicted"/>
<dbReference type="Pfam" id="PF12900">
    <property type="entry name" value="Pyridox_ox_2"/>
    <property type="match status" value="1"/>
</dbReference>
<dbReference type="InterPro" id="IPR012349">
    <property type="entry name" value="Split_barrel_FMN-bd"/>
</dbReference>
<dbReference type="Gene3D" id="2.30.110.10">
    <property type="entry name" value="Electron Transport, Fmn-binding Protein, Chain A"/>
    <property type="match status" value="1"/>
</dbReference>
<accession>A0A0R1YPT9</accession>
<gene>
    <name evidence="1" type="ORF">FD47_GL000712</name>
</gene>
<dbReference type="AlphaFoldDB" id="A0A0R1YPT9"/>
<evidence type="ECO:0000313" key="2">
    <source>
        <dbReference type="Proteomes" id="UP000051010"/>
    </source>
</evidence>
<sequence>MRRTDREVTDITQIKSILTAGQVIHLGLSTGEYPYVVPTNYGFEFNDQNHLTLYIHGAPVGHKRELIANNGKVGFSIDVDGRVLVPKDPQHHTPSFQYRSVMGYGNAELVDDLKIKRHALQQITKHEVGHPWADLPDAAVAHVGIIKIEVLHYTAKANPGDPEKYL</sequence>
<comment type="caution">
    <text evidence="1">The sequence shown here is derived from an EMBL/GenBank/DDBJ whole genome shotgun (WGS) entry which is preliminary data.</text>
</comment>
<protein>
    <recommendedName>
        <fullName evidence="3">Pyridoxamine 5'-phosphate oxidase family protein</fullName>
    </recommendedName>
</protein>
<dbReference type="SUPFAM" id="SSF50475">
    <property type="entry name" value="FMN-binding split barrel"/>
    <property type="match status" value="1"/>
</dbReference>
<dbReference type="PANTHER" id="PTHR34071:SF2">
    <property type="entry name" value="FLAVIN-NUCLEOTIDE-BINDING PROTEIN"/>
    <property type="match status" value="1"/>
</dbReference>
<dbReference type="Proteomes" id="UP000051010">
    <property type="component" value="Unassembled WGS sequence"/>
</dbReference>